<feature type="non-terminal residue" evidence="1">
    <location>
        <position position="94"/>
    </location>
</feature>
<feature type="non-terminal residue" evidence="1">
    <location>
        <position position="1"/>
    </location>
</feature>
<proteinExistence type="predicted"/>
<name>A0A5E4M5Z7_9HEMI</name>
<dbReference type="EMBL" id="CABPRJ010000224">
    <property type="protein sequence ID" value="VVC27585.1"/>
    <property type="molecule type" value="Genomic_DNA"/>
</dbReference>
<gene>
    <name evidence="1" type="ORF">CINCED_3A019453</name>
</gene>
<dbReference type="AlphaFoldDB" id="A0A5E4M5Z7"/>
<evidence type="ECO:0000313" key="1">
    <source>
        <dbReference type="EMBL" id="VVC27585.1"/>
    </source>
</evidence>
<sequence>IILGYDLKQQLSGTSTTIRIGVELNSKMIGLRAYQIWLHPNFIFKLYQRLTGISKTINSGYYILDQILTMKLEEFKEKKSVIKKYPSDFTDENY</sequence>
<dbReference type="Proteomes" id="UP000325440">
    <property type="component" value="Unassembled WGS sequence"/>
</dbReference>
<organism evidence="1 2">
    <name type="scientific">Cinara cedri</name>
    <dbReference type="NCBI Taxonomy" id="506608"/>
    <lineage>
        <taxon>Eukaryota</taxon>
        <taxon>Metazoa</taxon>
        <taxon>Ecdysozoa</taxon>
        <taxon>Arthropoda</taxon>
        <taxon>Hexapoda</taxon>
        <taxon>Insecta</taxon>
        <taxon>Pterygota</taxon>
        <taxon>Neoptera</taxon>
        <taxon>Paraneoptera</taxon>
        <taxon>Hemiptera</taxon>
        <taxon>Sternorrhyncha</taxon>
        <taxon>Aphidomorpha</taxon>
        <taxon>Aphidoidea</taxon>
        <taxon>Aphididae</taxon>
        <taxon>Lachninae</taxon>
        <taxon>Cinara</taxon>
    </lineage>
</organism>
<accession>A0A5E4M5Z7</accession>
<evidence type="ECO:0000313" key="2">
    <source>
        <dbReference type="Proteomes" id="UP000325440"/>
    </source>
</evidence>
<reference evidence="1 2" key="1">
    <citation type="submission" date="2019-08" db="EMBL/GenBank/DDBJ databases">
        <authorList>
            <person name="Alioto T."/>
            <person name="Alioto T."/>
            <person name="Gomez Garrido J."/>
        </authorList>
    </citation>
    <scope>NUCLEOTIDE SEQUENCE [LARGE SCALE GENOMIC DNA]</scope>
</reference>
<keyword evidence="2" id="KW-1185">Reference proteome</keyword>
<protein>
    <submittedName>
        <fullName evidence="1">Uncharacterized protein</fullName>
    </submittedName>
</protein>